<keyword evidence="9" id="KW-0614">Plasmid</keyword>
<sequence length="500" mass="55485">MRKIGKYICMALFPLMAGTALTGCDSLLDVEPKDGVERDEFTSADDARAAVMGAYSLFQELSEQNLLVNGLMSDAMDVTASAPASFADIVNRQATDGNTLADPAPYYKLILNCNTGLANLEKLKESAPDLSENDYNGAKAEFLSLRAWAYMSLVNIYGKVAYFETPESEFSKTGNYTIMNREEVLAKLESSINVIYYSSSFAVGDDSSWRQVFLSHVLLAAELNLMLENYEYVASLLFSRLRSVDDGSVTSDYEKAKWSVIFSNEYGKTQNEVLTLVPFDKVNRQQHGLQAVFQRDYWVKPSASTIASFESQTDKGENAGDTYRGEGVSYIGMGNGAQVNKYAMGSGAADDDANIMIYRYADAHLMLAEALNRKGEHQLALDIVNNGAPDTLDNNIGVRGRAFLKAKELIPNGDGSDLTATDSLRQIERIIFEERSLELAFEGRRWADLLRYAHKTPVDGTTDGMDYLIEKLSSKSGEMDETLKQHFADKANWYLPFEIK</sequence>
<dbReference type="KEGG" id="fax:FUAX_42470"/>
<comment type="similarity">
    <text evidence="2">Belongs to the SusD family.</text>
</comment>
<dbReference type="PROSITE" id="PS51257">
    <property type="entry name" value="PROKAR_LIPOPROTEIN"/>
    <property type="match status" value="1"/>
</dbReference>
<evidence type="ECO:0000313" key="9">
    <source>
        <dbReference type="EMBL" id="BDD11815.1"/>
    </source>
</evidence>
<dbReference type="SUPFAM" id="SSF48452">
    <property type="entry name" value="TPR-like"/>
    <property type="match status" value="1"/>
</dbReference>
<dbReference type="GO" id="GO:0009279">
    <property type="term" value="C:cell outer membrane"/>
    <property type="evidence" value="ECO:0007669"/>
    <property type="project" value="UniProtKB-SubCell"/>
</dbReference>
<dbReference type="EMBL" id="AP025316">
    <property type="protein sequence ID" value="BDD11815.1"/>
    <property type="molecule type" value="Genomic_DNA"/>
</dbReference>
<protein>
    <submittedName>
        <fullName evidence="9">Membrane protein</fullName>
    </submittedName>
</protein>
<dbReference type="Gene3D" id="1.25.40.390">
    <property type="match status" value="1"/>
</dbReference>
<evidence type="ECO:0000256" key="2">
    <source>
        <dbReference type="ARBA" id="ARBA00006275"/>
    </source>
</evidence>
<evidence type="ECO:0000259" key="8">
    <source>
        <dbReference type="Pfam" id="PF14322"/>
    </source>
</evidence>
<feature type="chain" id="PRO_5043706481" evidence="6">
    <location>
        <begin position="23"/>
        <end position="500"/>
    </location>
</feature>
<geneLocation type="plasmid" evidence="9 10">
    <name>pFA2</name>
</geneLocation>
<gene>
    <name evidence="9" type="ORF">FUAX_42470</name>
</gene>
<accession>A0AAU9DKM8</accession>
<feature type="domain" description="SusD-like N-terminal" evidence="8">
    <location>
        <begin position="88"/>
        <end position="171"/>
    </location>
</feature>
<evidence type="ECO:0000259" key="7">
    <source>
        <dbReference type="Pfam" id="PF07980"/>
    </source>
</evidence>
<evidence type="ECO:0000256" key="1">
    <source>
        <dbReference type="ARBA" id="ARBA00004442"/>
    </source>
</evidence>
<name>A0AAU9DKM8_9BACT</name>
<keyword evidence="4" id="KW-0472">Membrane</keyword>
<organism evidence="9 10">
    <name type="scientific">Fulvitalea axinellae</name>
    <dbReference type="NCBI Taxonomy" id="1182444"/>
    <lineage>
        <taxon>Bacteria</taxon>
        <taxon>Pseudomonadati</taxon>
        <taxon>Bacteroidota</taxon>
        <taxon>Cytophagia</taxon>
        <taxon>Cytophagales</taxon>
        <taxon>Persicobacteraceae</taxon>
        <taxon>Fulvitalea</taxon>
    </lineage>
</organism>
<dbReference type="InterPro" id="IPR012944">
    <property type="entry name" value="SusD_RagB_dom"/>
</dbReference>
<proteinExistence type="inferred from homology"/>
<evidence type="ECO:0000256" key="3">
    <source>
        <dbReference type="ARBA" id="ARBA00022729"/>
    </source>
</evidence>
<feature type="signal peptide" evidence="6">
    <location>
        <begin position="1"/>
        <end position="22"/>
    </location>
</feature>
<evidence type="ECO:0000256" key="6">
    <source>
        <dbReference type="SAM" id="SignalP"/>
    </source>
</evidence>
<dbReference type="InterPro" id="IPR011990">
    <property type="entry name" value="TPR-like_helical_dom_sf"/>
</dbReference>
<feature type="domain" description="RagB/SusD" evidence="7">
    <location>
        <begin position="306"/>
        <end position="481"/>
    </location>
</feature>
<keyword evidence="10" id="KW-1185">Reference proteome</keyword>
<dbReference type="InterPro" id="IPR033985">
    <property type="entry name" value="SusD-like_N"/>
</dbReference>
<dbReference type="RefSeq" id="WP_338395214.1">
    <property type="nucleotide sequence ID" value="NZ_AP025316.1"/>
</dbReference>
<evidence type="ECO:0000256" key="4">
    <source>
        <dbReference type="ARBA" id="ARBA00023136"/>
    </source>
</evidence>
<keyword evidence="5" id="KW-0998">Cell outer membrane</keyword>
<evidence type="ECO:0000256" key="5">
    <source>
        <dbReference type="ARBA" id="ARBA00023237"/>
    </source>
</evidence>
<dbReference type="Proteomes" id="UP001348817">
    <property type="component" value="Plasmid pFA2"/>
</dbReference>
<dbReference type="AlphaFoldDB" id="A0AAU9DKM8"/>
<reference evidence="9 10" key="1">
    <citation type="submission" date="2021-12" db="EMBL/GenBank/DDBJ databases">
        <title>Genome sequencing of bacteria with rrn-lacking chromosome and rrn-plasmid.</title>
        <authorList>
            <person name="Anda M."/>
            <person name="Iwasaki W."/>
        </authorList>
    </citation>
    <scope>NUCLEOTIDE SEQUENCE [LARGE SCALE GENOMIC DNA]</scope>
    <source>
        <strain evidence="9 10">DSM 100852</strain>
        <plasmid evidence="9 10">pFA2</plasmid>
    </source>
</reference>
<dbReference type="Pfam" id="PF14322">
    <property type="entry name" value="SusD-like_3"/>
    <property type="match status" value="1"/>
</dbReference>
<keyword evidence="3 6" id="KW-0732">Signal</keyword>
<dbReference type="Pfam" id="PF07980">
    <property type="entry name" value="SusD_RagB"/>
    <property type="match status" value="1"/>
</dbReference>
<comment type="subcellular location">
    <subcellularLocation>
        <location evidence="1">Cell outer membrane</location>
    </subcellularLocation>
</comment>
<evidence type="ECO:0000313" key="10">
    <source>
        <dbReference type="Proteomes" id="UP001348817"/>
    </source>
</evidence>